<organism evidence="1 2">
    <name type="scientific">Schizophyllum amplum</name>
    <dbReference type="NCBI Taxonomy" id="97359"/>
    <lineage>
        <taxon>Eukaryota</taxon>
        <taxon>Fungi</taxon>
        <taxon>Dikarya</taxon>
        <taxon>Basidiomycota</taxon>
        <taxon>Agaricomycotina</taxon>
        <taxon>Agaricomycetes</taxon>
        <taxon>Agaricomycetidae</taxon>
        <taxon>Agaricales</taxon>
        <taxon>Schizophyllaceae</taxon>
        <taxon>Schizophyllum</taxon>
    </lineage>
</organism>
<dbReference type="Proteomes" id="UP000320762">
    <property type="component" value="Unassembled WGS sequence"/>
</dbReference>
<evidence type="ECO:0000313" key="2">
    <source>
        <dbReference type="Proteomes" id="UP000320762"/>
    </source>
</evidence>
<keyword evidence="2" id="KW-1185">Reference proteome</keyword>
<protein>
    <submittedName>
        <fullName evidence="1">Uncharacterized protein</fullName>
    </submittedName>
</protein>
<proteinExistence type="predicted"/>
<accession>A0A550CJI7</accession>
<reference evidence="1 2" key="1">
    <citation type="journal article" date="2019" name="New Phytol.">
        <title>Comparative genomics reveals unique wood-decay strategies and fruiting body development in the Schizophyllaceae.</title>
        <authorList>
            <person name="Almasi E."/>
            <person name="Sahu N."/>
            <person name="Krizsan K."/>
            <person name="Balint B."/>
            <person name="Kovacs G.M."/>
            <person name="Kiss B."/>
            <person name="Cseklye J."/>
            <person name="Drula E."/>
            <person name="Henrissat B."/>
            <person name="Nagy I."/>
            <person name="Chovatia M."/>
            <person name="Adam C."/>
            <person name="LaButti K."/>
            <person name="Lipzen A."/>
            <person name="Riley R."/>
            <person name="Grigoriev I.V."/>
            <person name="Nagy L.G."/>
        </authorList>
    </citation>
    <scope>NUCLEOTIDE SEQUENCE [LARGE SCALE GENOMIC DNA]</scope>
    <source>
        <strain evidence="1 2">NL-1724</strain>
    </source>
</reference>
<dbReference type="AlphaFoldDB" id="A0A550CJI7"/>
<gene>
    <name evidence="1" type="ORF">BD626DRAFT_237829</name>
</gene>
<sequence length="159" mass="17259">MLTLVVSSTSSIGIQRAEMIHNSYVSHPCLPFCSFLSVETLPVSRYGTGCDCARGALVSTYIRSTYLSRLSSIPTDRSARVIFLLLRMRVRGNKLRRRGEDPCSPASSFSAPHAYIIHGTSSSLCVSRSVPATYCKLGAHITWGVLGCRRPAQQSSSSA</sequence>
<comment type="caution">
    <text evidence="1">The sequence shown here is derived from an EMBL/GenBank/DDBJ whole genome shotgun (WGS) entry which is preliminary data.</text>
</comment>
<evidence type="ECO:0000313" key="1">
    <source>
        <dbReference type="EMBL" id="TRM64946.1"/>
    </source>
</evidence>
<dbReference type="EMBL" id="VDMD01000006">
    <property type="protein sequence ID" value="TRM64946.1"/>
    <property type="molecule type" value="Genomic_DNA"/>
</dbReference>
<name>A0A550CJI7_9AGAR</name>